<dbReference type="HOGENOM" id="CLU_060373_1_0_1"/>
<reference evidence="3" key="2">
    <citation type="submission" date="2015-01" db="EMBL/GenBank/DDBJ databases">
        <title>Evolutionary Origins and Diversification of the Mycorrhizal Mutualists.</title>
        <authorList>
            <consortium name="DOE Joint Genome Institute"/>
            <consortium name="Mycorrhizal Genomics Consortium"/>
            <person name="Kohler A."/>
            <person name="Kuo A."/>
            <person name="Nagy L.G."/>
            <person name="Floudas D."/>
            <person name="Copeland A."/>
            <person name="Barry K.W."/>
            <person name="Cichocki N."/>
            <person name="Veneault-Fourrey C."/>
            <person name="LaButti K."/>
            <person name="Lindquist E.A."/>
            <person name="Lipzen A."/>
            <person name="Lundell T."/>
            <person name="Morin E."/>
            <person name="Murat C."/>
            <person name="Riley R."/>
            <person name="Ohm R."/>
            <person name="Sun H."/>
            <person name="Tunlid A."/>
            <person name="Henrissat B."/>
            <person name="Grigoriev I.V."/>
            <person name="Hibbett D.S."/>
            <person name="Martin F."/>
        </authorList>
    </citation>
    <scope>NUCLEOTIDE SEQUENCE [LARGE SCALE GENOMIC DNA]</scope>
    <source>
        <strain evidence="3">Foug A</strain>
    </source>
</reference>
<reference evidence="2 3" key="1">
    <citation type="submission" date="2014-04" db="EMBL/GenBank/DDBJ databases">
        <authorList>
            <consortium name="DOE Joint Genome Institute"/>
            <person name="Kuo A."/>
            <person name="Kohler A."/>
            <person name="Nagy L.G."/>
            <person name="Floudas D."/>
            <person name="Copeland A."/>
            <person name="Barry K.W."/>
            <person name="Cichocki N."/>
            <person name="Veneault-Fourrey C."/>
            <person name="LaButti K."/>
            <person name="Lindquist E.A."/>
            <person name="Lipzen A."/>
            <person name="Lundell T."/>
            <person name="Morin E."/>
            <person name="Murat C."/>
            <person name="Sun H."/>
            <person name="Tunlid A."/>
            <person name="Henrissat B."/>
            <person name="Grigoriev I.V."/>
            <person name="Hibbett D.S."/>
            <person name="Martin F."/>
            <person name="Nordberg H.P."/>
            <person name="Cantor M.N."/>
            <person name="Hua S.X."/>
        </authorList>
    </citation>
    <scope>NUCLEOTIDE SEQUENCE [LARGE SCALE GENOMIC DNA]</scope>
    <source>
        <strain evidence="2 3">Foug A</strain>
    </source>
</reference>
<evidence type="ECO:0000313" key="2">
    <source>
        <dbReference type="EMBL" id="KIM56169.1"/>
    </source>
</evidence>
<evidence type="ECO:0000259" key="1">
    <source>
        <dbReference type="Pfam" id="PF20149"/>
    </source>
</evidence>
<dbReference type="InParanoid" id="A0A0C3DIM7"/>
<accession>A0A0C3DIM7</accession>
<dbReference type="OrthoDB" id="2670686at2759"/>
<dbReference type="STRING" id="1036808.A0A0C3DIM7"/>
<dbReference type="Pfam" id="PF20149">
    <property type="entry name" value="DUF6532"/>
    <property type="match status" value="1"/>
</dbReference>
<feature type="domain" description="DUF6532" evidence="1">
    <location>
        <begin position="2"/>
        <end position="133"/>
    </location>
</feature>
<evidence type="ECO:0000313" key="3">
    <source>
        <dbReference type="Proteomes" id="UP000053989"/>
    </source>
</evidence>
<dbReference type="EMBL" id="KN822121">
    <property type="protein sequence ID" value="KIM56169.1"/>
    <property type="molecule type" value="Genomic_DNA"/>
</dbReference>
<gene>
    <name evidence="2" type="ORF">SCLCIDRAFT_133150</name>
</gene>
<dbReference type="InterPro" id="IPR045341">
    <property type="entry name" value="DUF6532"/>
</dbReference>
<proteinExistence type="predicted"/>
<dbReference type="AlphaFoldDB" id="A0A0C3DIM7"/>
<dbReference type="Proteomes" id="UP000053989">
    <property type="component" value="Unassembled WGS sequence"/>
</dbReference>
<name>A0A0C3DIM7_9AGAM</name>
<keyword evidence="3" id="KW-1185">Reference proteome</keyword>
<sequence length="159" mass="17584">MWCSTLKLKARDIVPCFYKLGNQFSSDENLAITQDLIRGSLFVWDGVDEEGSTNNFAAPALAAMVIEFFYTAPLALGPIFPEIFGCEAPKVAICLAATALRAVIDEYNVTRTQQDFNFEYAGYSKVFNGFINMQHIIDANAKHAAKTKALQVAWATSTR</sequence>
<protein>
    <recommendedName>
        <fullName evidence="1">DUF6532 domain-containing protein</fullName>
    </recommendedName>
</protein>
<organism evidence="2 3">
    <name type="scientific">Scleroderma citrinum Foug A</name>
    <dbReference type="NCBI Taxonomy" id="1036808"/>
    <lineage>
        <taxon>Eukaryota</taxon>
        <taxon>Fungi</taxon>
        <taxon>Dikarya</taxon>
        <taxon>Basidiomycota</taxon>
        <taxon>Agaricomycotina</taxon>
        <taxon>Agaricomycetes</taxon>
        <taxon>Agaricomycetidae</taxon>
        <taxon>Boletales</taxon>
        <taxon>Sclerodermatineae</taxon>
        <taxon>Sclerodermataceae</taxon>
        <taxon>Scleroderma</taxon>
    </lineage>
</organism>